<dbReference type="InterPro" id="IPR003439">
    <property type="entry name" value="ABC_transporter-like_ATP-bd"/>
</dbReference>
<evidence type="ECO:0000259" key="5">
    <source>
        <dbReference type="PROSITE" id="PS50893"/>
    </source>
</evidence>
<keyword evidence="2" id="KW-0547">Nucleotide-binding</keyword>
<evidence type="ECO:0000313" key="7">
    <source>
        <dbReference type="Proteomes" id="UP000521943"/>
    </source>
</evidence>
<keyword evidence="7" id="KW-1185">Reference proteome</keyword>
<dbReference type="InterPro" id="IPR027417">
    <property type="entry name" value="P-loop_NTPase"/>
</dbReference>
<evidence type="ECO:0000256" key="2">
    <source>
        <dbReference type="ARBA" id="ARBA00022741"/>
    </source>
</evidence>
<dbReference type="PROSITE" id="PS50893">
    <property type="entry name" value="ABC_TRANSPORTER_2"/>
    <property type="match status" value="1"/>
</dbReference>
<accession>A0A8H6HQM3</accession>
<dbReference type="Proteomes" id="UP000521943">
    <property type="component" value="Unassembled WGS sequence"/>
</dbReference>
<evidence type="ECO:0000313" key="6">
    <source>
        <dbReference type="EMBL" id="KAF6750955.1"/>
    </source>
</evidence>
<dbReference type="Pfam" id="PF12848">
    <property type="entry name" value="ABC_tran_Xtn"/>
    <property type="match status" value="1"/>
</dbReference>
<dbReference type="OrthoDB" id="2110130at2759"/>
<dbReference type="Gene3D" id="3.40.50.300">
    <property type="entry name" value="P-loop containing nucleotide triphosphate hydrolases"/>
    <property type="match status" value="3"/>
</dbReference>
<dbReference type="PANTHER" id="PTHR19211:SF15">
    <property type="entry name" value="ATP-BINDING CASSETTE SUB-FAMILY F MEMBER 2"/>
    <property type="match status" value="1"/>
</dbReference>
<dbReference type="AlphaFoldDB" id="A0A8H6HQM3"/>
<dbReference type="InterPro" id="IPR032781">
    <property type="entry name" value="ABC_tran_Xtn"/>
</dbReference>
<dbReference type="SMART" id="SM00382">
    <property type="entry name" value="AAA"/>
    <property type="match status" value="1"/>
</dbReference>
<feature type="domain" description="ABC transporter" evidence="5">
    <location>
        <begin position="86"/>
        <end position="327"/>
    </location>
</feature>
<dbReference type="EMBL" id="JACGCI010000053">
    <property type="protein sequence ID" value="KAF6750955.1"/>
    <property type="molecule type" value="Genomic_DNA"/>
</dbReference>
<organism evidence="6 7">
    <name type="scientific">Ephemerocybe angulata</name>
    <dbReference type="NCBI Taxonomy" id="980116"/>
    <lineage>
        <taxon>Eukaryota</taxon>
        <taxon>Fungi</taxon>
        <taxon>Dikarya</taxon>
        <taxon>Basidiomycota</taxon>
        <taxon>Agaricomycotina</taxon>
        <taxon>Agaricomycetes</taxon>
        <taxon>Agaricomycetidae</taxon>
        <taxon>Agaricales</taxon>
        <taxon>Agaricineae</taxon>
        <taxon>Psathyrellaceae</taxon>
        <taxon>Ephemerocybe</taxon>
    </lineage>
</organism>
<feature type="compositionally biased region" description="Low complexity" evidence="4">
    <location>
        <begin position="18"/>
        <end position="40"/>
    </location>
</feature>
<name>A0A8H6HQM3_9AGAR</name>
<proteinExistence type="predicted"/>
<sequence>MAPSASKQKRLAEKAAKKAAGGSSTAGTDTPTGDGTGYSTPLTSQSGAQSKTGSQEDIHATMAKLKMATDRSAAGVLVSDVKGRDIKIDAYTLSFHGRLLIENAEVSLNYGNRYGLLGENGSGKSTFLQSMADRDIEIPPHIDIYMVRGEAEPSEVNAVDFIVASAREKVAKLEAYIEELSVADDVDELALDAAYEQLEELDPSTFEAKAGSILHGLGFDQQMMKRPTKDMSGGWRMRVSLARALFIKPHLLLLDEPTNHLDLGAVVWLEAYLSTYNHILVITSHSQDFMDSVCTHIMDLTAKKKLTYYSGNYSTYVKTKQENEVNQMKAYNKQQDEIAHIKKFIASAGTYANLVRQAKSKQKIIDKMEAAGLIEKIEVGKPLHFNFEDINRLPPPIIAFDNVAFSYSGKKEDYLYKKLSFGIDMDSRIAILGANGTGNHCEGTVSKHVGLKLAKYSQHSADQLPYDLSPIEYFQKLFSIKYPEKDAQAWRAQLGRFGLSGQHQTSPIKNLSDGLRNHEPTNHLDMESIDALARAIKAFEGGVVIVSHDFRLISQVAEDLWEVADKTVRNLTKADITIVDYKKNLVKQSMAAIEKAKLFSKTAAKGAK</sequence>
<comment type="caution">
    <text evidence="6">The sequence shown here is derived from an EMBL/GenBank/DDBJ whole genome shotgun (WGS) entry which is preliminary data.</text>
</comment>
<protein>
    <submittedName>
        <fullName evidence="6">P-loop containing nucleoside triphosphate hydrolase protein</fullName>
    </submittedName>
</protein>
<dbReference type="PANTHER" id="PTHR19211">
    <property type="entry name" value="ATP-BINDING TRANSPORT PROTEIN-RELATED"/>
    <property type="match status" value="1"/>
</dbReference>
<evidence type="ECO:0000256" key="4">
    <source>
        <dbReference type="SAM" id="MobiDB-lite"/>
    </source>
</evidence>
<dbReference type="InterPro" id="IPR017871">
    <property type="entry name" value="ABC_transporter-like_CS"/>
</dbReference>
<evidence type="ECO:0000256" key="1">
    <source>
        <dbReference type="ARBA" id="ARBA00022737"/>
    </source>
</evidence>
<feature type="region of interest" description="Disordered" evidence="4">
    <location>
        <begin position="1"/>
        <end position="56"/>
    </location>
</feature>
<reference evidence="6 7" key="1">
    <citation type="submission" date="2020-07" db="EMBL/GenBank/DDBJ databases">
        <title>Comparative genomics of pyrophilous fungi reveals a link between fire events and developmental genes.</title>
        <authorList>
            <consortium name="DOE Joint Genome Institute"/>
            <person name="Steindorff A.S."/>
            <person name="Carver A."/>
            <person name="Calhoun S."/>
            <person name="Stillman K."/>
            <person name="Liu H."/>
            <person name="Lipzen A."/>
            <person name="Pangilinan J."/>
            <person name="Labutti K."/>
            <person name="Bruns T.D."/>
            <person name="Grigoriev I.V."/>
        </authorList>
    </citation>
    <scope>NUCLEOTIDE SEQUENCE [LARGE SCALE GENOMIC DNA]</scope>
    <source>
        <strain evidence="6 7">CBS 144469</strain>
    </source>
</reference>
<keyword evidence="6" id="KW-0378">Hydrolase</keyword>
<keyword evidence="3" id="KW-0067">ATP-binding</keyword>
<dbReference type="CDD" id="cd03221">
    <property type="entry name" value="ABCF_EF-3"/>
    <property type="match status" value="1"/>
</dbReference>
<dbReference type="InterPro" id="IPR003593">
    <property type="entry name" value="AAA+_ATPase"/>
</dbReference>
<dbReference type="InterPro" id="IPR050611">
    <property type="entry name" value="ABCF"/>
</dbReference>
<dbReference type="SUPFAM" id="SSF52540">
    <property type="entry name" value="P-loop containing nucleoside triphosphate hydrolases"/>
    <property type="match status" value="2"/>
</dbReference>
<dbReference type="FunFam" id="3.40.50.300:FF:000618">
    <property type="entry name" value="ATP-binding cassette (ABC) transporter, putative"/>
    <property type="match status" value="1"/>
</dbReference>
<dbReference type="PROSITE" id="PS00211">
    <property type="entry name" value="ABC_TRANSPORTER_1"/>
    <property type="match status" value="1"/>
</dbReference>
<dbReference type="GO" id="GO:0005524">
    <property type="term" value="F:ATP binding"/>
    <property type="evidence" value="ECO:0007669"/>
    <property type="project" value="UniProtKB-KW"/>
</dbReference>
<evidence type="ECO:0000256" key="3">
    <source>
        <dbReference type="ARBA" id="ARBA00022840"/>
    </source>
</evidence>
<gene>
    <name evidence="6" type="ORF">DFP72DRAFT_991475</name>
</gene>
<dbReference type="GO" id="GO:0016887">
    <property type="term" value="F:ATP hydrolysis activity"/>
    <property type="evidence" value="ECO:0007669"/>
    <property type="project" value="InterPro"/>
</dbReference>
<dbReference type="Pfam" id="PF00005">
    <property type="entry name" value="ABC_tran"/>
    <property type="match status" value="1"/>
</dbReference>
<feature type="compositionally biased region" description="Polar residues" evidence="4">
    <location>
        <begin position="41"/>
        <end position="53"/>
    </location>
</feature>
<keyword evidence="1" id="KW-0677">Repeat</keyword>